<dbReference type="PANTHER" id="PTHR46796:SF12">
    <property type="entry name" value="HTH-TYPE DNA-BINDING TRANSCRIPTIONAL ACTIVATOR EUTR"/>
    <property type="match status" value="1"/>
</dbReference>
<dbReference type="SMART" id="SM00342">
    <property type="entry name" value="HTH_ARAC"/>
    <property type="match status" value="1"/>
</dbReference>
<evidence type="ECO:0000259" key="4">
    <source>
        <dbReference type="PROSITE" id="PS01124"/>
    </source>
</evidence>
<dbReference type="PRINTS" id="PR00032">
    <property type="entry name" value="HTHARAC"/>
</dbReference>
<dbReference type="GO" id="GO:0043565">
    <property type="term" value="F:sequence-specific DNA binding"/>
    <property type="evidence" value="ECO:0007669"/>
    <property type="project" value="InterPro"/>
</dbReference>
<gene>
    <name evidence="5" type="ORF">EA686_27365</name>
</gene>
<dbReference type="InterPro" id="IPR018060">
    <property type="entry name" value="HTH_AraC"/>
</dbReference>
<evidence type="ECO:0000256" key="1">
    <source>
        <dbReference type="ARBA" id="ARBA00023015"/>
    </source>
</evidence>
<dbReference type="Proteomes" id="UP000280073">
    <property type="component" value="Unassembled WGS sequence"/>
</dbReference>
<reference evidence="5 6" key="1">
    <citation type="submission" date="2018-10" db="EMBL/GenBank/DDBJ databases">
        <title>GWAS and RNA-Seq identify cryptic mechanisms of antimicrobial resistance in Acinetobacter baumannii.</title>
        <authorList>
            <person name="Sahl J.W."/>
        </authorList>
    </citation>
    <scope>NUCLEOTIDE SEQUENCE [LARGE SCALE GENOMIC DNA]</scope>
    <source>
        <strain evidence="5 6">TG28175</strain>
    </source>
</reference>
<dbReference type="InterPro" id="IPR020449">
    <property type="entry name" value="Tscrpt_reg_AraC-type_HTH"/>
</dbReference>
<dbReference type="SUPFAM" id="SSF46689">
    <property type="entry name" value="Homeodomain-like"/>
    <property type="match status" value="2"/>
</dbReference>
<keyword evidence="2" id="KW-0238">DNA-binding</keyword>
<proteinExistence type="predicted"/>
<dbReference type="GO" id="GO:0003700">
    <property type="term" value="F:DNA-binding transcription factor activity"/>
    <property type="evidence" value="ECO:0007669"/>
    <property type="project" value="InterPro"/>
</dbReference>
<evidence type="ECO:0000313" key="5">
    <source>
        <dbReference type="EMBL" id="RSR22473.1"/>
    </source>
</evidence>
<comment type="caution">
    <text evidence="5">The sequence shown here is derived from an EMBL/GenBank/DDBJ whole genome shotgun (WGS) entry which is preliminary data.</text>
</comment>
<dbReference type="Pfam" id="PF12833">
    <property type="entry name" value="HTH_18"/>
    <property type="match status" value="1"/>
</dbReference>
<evidence type="ECO:0000256" key="3">
    <source>
        <dbReference type="ARBA" id="ARBA00023163"/>
    </source>
</evidence>
<sequence>VRNFIIEHAHEEICAEDLQRLAGVSKSKLYDEFQQYYGTSPMSYLKKYRLQQIYKILSTTGADKKVSISKLAYDWGFNHLSRFSQEYREEFGENPSETKGKIF</sequence>
<evidence type="ECO:0000256" key="2">
    <source>
        <dbReference type="ARBA" id="ARBA00023125"/>
    </source>
</evidence>
<keyword evidence="3" id="KW-0804">Transcription</keyword>
<accession>A0A429MH79</accession>
<keyword evidence="1" id="KW-0805">Transcription regulation</keyword>
<name>A0A429MH79_ACIBA</name>
<dbReference type="AlphaFoldDB" id="A0A429MH79"/>
<protein>
    <submittedName>
        <fullName evidence="5">AraC family transcriptional regulator</fullName>
    </submittedName>
</protein>
<feature type="non-terminal residue" evidence="5">
    <location>
        <position position="1"/>
    </location>
</feature>
<dbReference type="EMBL" id="RFDI01002324">
    <property type="protein sequence ID" value="RSR22473.1"/>
    <property type="molecule type" value="Genomic_DNA"/>
</dbReference>
<dbReference type="PROSITE" id="PS01124">
    <property type="entry name" value="HTH_ARAC_FAMILY_2"/>
    <property type="match status" value="1"/>
</dbReference>
<feature type="domain" description="HTH araC/xylS-type" evidence="4">
    <location>
        <begin position="1"/>
        <end position="101"/>
    </location>
</feature>
<organism evidence="5 6">
    <name type="scientific">Acinetobacter baumannii</name>
    <dbReference type="NCBI Taxonomy" id="470"/>
    <lineage>
        <taxon>Bacteria</taxon>
        <taxon>Pseudomonadati</taxon>
        <taxon>Pseudomonadota</taxon>
        <taxon>Gammaproteobacteria</taxon>
        <taxon>Moraxellales</taxon>
        <taxon>Moraxellaceae</taxon>
        <taxon>Acinetobacter</taxon>
        <taxon>Acinetobacter calcoaceticus/baumannii complex</taxon>
    </lineage>
</organism>
<dbReference type="PANTHER" id="PTHR46796">
    <property type="entry name" value="HTH-TYPE TRANSCRIPTIONAL ACTIVATOR RHAS-RELATED"/>
    <property type="match status" value="1"/>
</dbReference>
<dbReference type="InterPro" id="IPR050204">
    <property type="entry name" value="AraC_XylS_family_regulators"/>
</dbReference>
<dbReference type="InterPro" id="IPR009057">
    <property type="entry name" value="Homeodomain-like_sf"/>
</dbReference>
<dbReference type="Gene3D" id="1.10.10.60">
    <property type="entry name" value="Homeodomain-like"/>
    <property type="match status" value="1"/>
</dbReference>
<evidence type="ECO:0000313" key="6">
    <source>
        <dbReference type="Proteomes" id="UP000280073"/>
    </source>
</evidence>